<sequence length="606" mass="68899">MREDLEDLSEWFTTYYETGLPPEKRLRLENMTENEIREKLPRLGDVLSYAEGILFDFRKEAAAVRSDALEGQIQASEKGPPSAHSAQAEVINGISALQRKFRGKKIGQRLAVFRKSAESSGQTLQAVVIAKTLLGDRVSHMSDKQVQTKWREESRKNKFWHRLVEEFGFAILQILSHRFTDENARNLSNKDVDAFVSSVKNKWPSLREDTKDLSDMLSCFAETGSLPDERLCLERASDGKIFQVTDLRDLKTLCEVSKSFYRFAAPRKYEVHGLTLRFGDESRPGGTDEEAVPKDAQSQQGLLNRVTKLQVTSTFLQKPPSRSYYNGRAEDSNSDFRQFYDRFQQVAGKLQVGKLREFTAVDLDDESDDFEEEMDMNDLGLVSESFWNRLFGGDTKFDGDELDRDEFDRDESDDGESDEPRLDHGSWFDEQSPNPLGDLQLECIGLACRPFRLSGSDIGKFGSWAFGRGDWDNFLEPESQPTEYRQEFLFPDDRMLGWVLGLPGDTGRNVSVTVLNDEFRHFADWVFGEDGIASLEMVAYGDFSCHGRFAADCFMLRRGGTIDGQAHSYSFYFPESEVDPDLEELLSRHPGFLEACPTGTLLGSDR</sequence>
<dbReference type="EMBL" id="JAQHRD010000017">
    <property type="protein sequence ID" value="KAJ6436755.1"/>
    <property type="molecule type" value="Genomic_DNA"/>
</dbReference>
<evidence type="ECO:0000313" key="2">
    <source>
        <dbReference type="EMBL" id="KAJ6436755.1"/>
    </source>
</evidence>
<feature type="region of interest" description="Disordered" evidence="1">
    <location>
        <begin position="280"/>
        <end position="299"/>
    </location>
</feature>
<comment type="caution">
    <text evidence="2">The sequence shown here is derived from an EMBL/GenBank/DDBJ whole genome shotgun (WGS) entry which is preliminary data.</text>
</comment>
<dbReference type="Proteomes" id="UP001163105">
    <property type="component" value="Unassembled WGS sequence"/>
</dbReference>
<name>A0AB34FEI7_9HYPO</name>
<feature type="region of interest" description="Disordered" evidence="1">
    <location>
        <begin position="401"/>
        <end position="429"/>
    </location>
</feature>
<protein>
    <submittedName>
        <fullName evidence="2">C6 transcription factor</fullName>
    </submittedName>
</protein>
<feature type="compositionally biased region" description="Basic and acidic residues" evidence="1">
    <location>
        <begin position="418"/>
        <end position="427"/>
    </location>
</feature>
<evidence type="ECO:0000313" key="3">
    <source>
        <dbReference type="Proteomes" id="UP001163105"/>
    </source>
</evidence>
<keyword evidence="3" id="KW-1185">Reference proteome</keyword>
<organism evidence="2 3">
    <name type="scientific">Purpureocillium lavendulum</name>
    <dbReference type="NCBI Taxonomy" id="1247861"/>
    <lineage>
        <taxon>Eukaryota</taxon>
        <taxon>Fungi</taxon>
        <taxon>Dikarya</taxon>
        <taxon>Ascomycota</taxon>
        <taxon>Pezizomycotina</taxon>
        <taxon>Sordariomycetes</taxon>
        <taxon>Hypocreomycetidae</taxon>
        <taxon>Hypocreales</taxon>
        <taxon>Ophiocordycipitaceae</taxon>
        <taxon>Purpureocillium</taxon>
    </lineage>
</organism>
<dbReference type="AlphaFoldDB" id="A0AB34FEI7"/>
<feature type="compositionally biased region" description="Acidic residues" evidence="1">
    <location>
        <begin position="401"/>
        <end position="417"/>
    </location>
</feature>
<proteinExistence type="predicted"/>
<accession>A0AB34FEI7</accession>
<evidence type="ECO:0000256" key="1">
    <source>
        <dbReference type="SAM" id="MobiDB-lite"/>
    </source>
</evidence>
<gene>
    <name evidence="2" type="ORF">O9K51_10721</name>
</gene>
<reference evidence="2" key="1">
    <citation type="submission" date="2023-01" db="EMBL/GenBank/DDBJ databases">
        <title>The growth and conidiation of Purpureocillium lavendulum are regulated by nitrogen source and histone H3K14 acetylation.</title>
        <authorList>
            <person name="Tang P."/>
            <person name="Han J."/>
            <person name="Zhang C."/>
            <person name="Tang P."/>
            <person name="Qi F."/>
            <person name="Zhang K."/>
            <person name="Liang L."/>
        </authorList>
    </citation>
    <scope>NUCLEOTIDE SEQUENCE</scope>
    <source>
        <strain evidence="2">YMF1.00683</strain>
    </source>
</reference>